<comment type="caution">
    <text evidence="2">The sequence shown here is derived from an EMBL/GenBank/DDBJ whole genome shotgun (WGS) entry which is preliminary data.</text>
</comment>
<feature type="compositionally biased region" description="Acidic residues" evidence="1">
    <location>
        <begin position="7"/>
        <end position="40"/>
    </location>
</feature>
<proteinExistence type="predicted"/>
<organism evidence="2 3">
    <name type="scientific">Nothophoma quercina</name>
    <dbReference type="NCBI Taxonomy" id="749835"/>
    <lineage>
        <taxon>Eukaryota</taxon>
        <taxon>Fungi</taxon>
        <taxon>Dikarya</taxon>
        <taxon>Ascomycota</taxon>
        <taxon>Pezizomycotina</taxon>
        <taxon>Dothideomycetes</taxon>
        <taxon>Pleosporomycetidae</taxon>
        <taxon>Pleosporales</taxon>
        <taxon>Pleosporineae</taxon>
        <taxon>Didymellaceae</taxon>
        <taxon>Nothophoma</taxon>
    </lineage>
</organism>
<gene>
    <name evidence="2" type="ORF">SLS59_003178</name>
</gene>
<keyword evidence="3" id="KW-1185">Reference proteome</keyword>
<sequence length="85" mass="10108">MQKDSEGNEDNEDGQWEAEDPVPENYEDDPDQQVEEETLYDSEKPTDTPEPYIVDTGYEAIRKRYNLFEYRDFGRGETAEDRLRH</sequence>
<feature type="region of interest" description="Disordered" evidence="1">
    <location>
        <begin position="1"/>
        <end position="52"/>
    </location>
</feature>
<evidence type="ECO:0000313" key="2">
    <source>
        <dbReference type="EMBL" id="KAL1606053.1"/>
    </source>
</evidence>
<evidence type="ECO:0000256" key="1">
    <source>
        <dbReference type="SAM" id="MobiDB-lite"/>
    </source>
</evidence>
<name>A0ABR3RNQ2_9PLEO</name>
<evidence type="ECO:0000313" key="3">
    <source>
        <dbReference type="Proteomes" id="UP001521222"/>
    </source>
</evidence>
<dbReference type="EMBL" id="JAKIXB020000008">
    <property type="protein sequence ID" value="KAL1606053.1"/>
    <property type="molecule type" value="Genomic_DNA"/>
</dbReference>
<reference evidence="2 3" key="1">
    <citation type="submission" date="2024-02" db="EMBL/GenBank/DDBJ databases">
        <title>De novo assembly and annotation of 12 fungi associated with fruit tree decline syndrome in Ontario, Canada.</title>
        <authorList>
            <person name="Sulman M."/>
            <person name="Ellouze W."/>
            <person name="Ilyukhin E."/>
        </authorList>
    </citation>
    <scope>NUCLEOTIDE SEQUENCE [LARGE SCALE GENOMIC DNA]</scope>
    <source>
        <strain evidence="2 3">M97-236</strain>
    </source>
</reference>
<accession>A0ABR3RNQ2</accession>
<protein>
    <submittedName>
        <fullName evidence="2">Uncharacterized protein</fullName>
    </submittedName>
</protein>
<dbReference type="Proteomes" id="UP001521222">
    <property type="component" value="Unassembled WGS sequence"/>
</dbReference>